<feature type="transmembrane region" description="Helical" evidence="1">
    <location>
        <begin position="94"/>
        <end position="117"/>
    </location>
</feature>
<protein>
    <submittedName>
        <fullName evidence="2">Uncharacterized protein</fullName>
    </submittedName>
</protein>
<feature type="transmembrane region" description="Helical" evidence="1">
    <location>
        <begin position="57"/>
        <end position="82"/>
    </location>
</feature>
<keyword evidence="1" id="KW-0812">Transmembrane</keyword>
<feature type="transmembrane region" description="Helical" evidence="1">
    <location>
        <begin position="28"/>
        <end position="45"/>
    </location>
</feature>
<sequence length="170" mass="18275">MNTAGVKTASAALPRTDDERRMRVARRALILIGSAGLLFGLFILFDSVRVTRLPGLALWVGAAIVLHDAVLAPLVFLCGILLRRAGRRVTGTIVLVVQGAIVVGSIMTLIVVPAIVAQGITPNNPSILPHDYGRNLALFWLGVALVATFWSIALYARSRRANQRPSSRQS</sequence>
<dbReference type="EMBL" id="SOGJ01000004">
    <property type="protein sequence ID" value="TFD01802.1"/>
    <property type="molecule type" value="Genomic_DNA"/>
</dbReference>
<keyword evidence="1" id="KW-1133">Transmembrane helix</keyword>
<proteinExistence type="predicted"/>
<organism evidence="2 3">
    <name type="scientific">Cryobacterium breve</name>
    <dbReference type="NCBI Taxonomy" id="1259258"/>
    <lineage>
        <taxon>Bacteria</taxon>
        <taxon>Bacillati</taxon>
        <taxon>Actinomycetota</taxon>
        <taxon>Actinomycetes</taxon>
        <taxon>Micrococcales</taxon>
        <taxon>Microbacteriaceae</taxon>
        <taxon>Cryobacterium</taxon>
    </lineage>
</organism>
<evidence type="ECO:0000256" key="1">
    <source>
        <dbReference type="SAM" id="Phobius"/>
    </source>
</evidence>
<dbReference type="RefSeq" id="WP_134361785.1">
    <property type="nucleotide sequence ID" value="NZ_SOGJ01000004.1"/>
</dbReference>
<keyword evidence="3" id="KW-1185">Reference proteome</keyword>
<dbReference type="Proteomes" id="UP000298355">
    <property type="component" value="Unassembled WGS sequence"/>
</dbReference>
<accession>A0ABY2JD35</accession>
<keyword evidence="1" id="KW-0472">Membrane</keyword>
<feature type="transmembrane region" description="Helical" evidence="1">
    <location>
        <begin position="137"/>
        <end position="156"/>
    </location>
</feature>
<evidence type="ECO:0000313" key="2">
    <source>
        <dbReference type="EMBL" id="TFD01802.1"/>
    </source>
</evidence>
<name>A0ABY2JD35_9MICO</name>
<evidence type="ECO:0000313" key="3">
    <source>
        <dbReference type="Proteomes" id="UP000298355"/>
    </source>
</evidence>
<reference evidence="2 3" key="1">
    <citation type="submission" date="2019-03" db="EMBL/GenBank/DDBJ databases">
        <title>Genomics of glacier-inhabiting Cryobacterium strains.</title>
        <authorList>
            <person name="Liu Q."/>
            <person name="Xin Y.-H."/>
        </authorList>
    </citation>
    <scope>NUCLEOTIDE SEQUENCE [LARGE SCALE GENOMIC DNA]</scope>
    <source>
        <strain evidence="2 3">TMT4-23</strain>
    </source>
</reference>
<gene>
    <name evidence="2" type="ORF">E3O65_00420</name>
</gene>
<comment type="caution">
    <text evidence="2">The sequence shown here is derived from an EMBL/GenBank/DDBJ whole genome shotgun (WGS) entry which is preliminary data.</text>
</comment>